<dbReference type="AlphaFoldDB" id="A0A1G5SDM8"/>
<accession>A0A1G5SDM8</accession>
<keyword evidence="3" id="KW-1185">Reference proteome</keyword>
<dbReference type="Proteomes" id="UP000198729">
    <property type="component" value="Unassembled WGS sequence"/>
</dbReference>
<organism evidence="2 3">
    <name type="scientific">Nitrosomonas mobilis</name>
    <dbReference type="NCBI Taxonomy" id="51642"/>
    <lineage>
        <taxon>Bacteria</taxon>
        <taxon>Pseudomonadati</taxon>
        <taxon>Pseudomonadota</taxon>
        <taxon>Betaproteobacteria</taxon>
        <taxon>Nitrosomonadales</taxon>
        <taxon>Nitrosomonadaceae</taxon>
        <taxon>Nitrosomonas</taxon>
    </lineage>
</organism>
<evidence type="ECO:0000313" key="3">
    <source>
        <dbReference type="Proteomes" id="UP000198729"/>
    </source>
</evidence>
<reference evidence="2 3" key="1">
    <citation type="submission" date="2016-10" db="EMBL/GenBank/DDBJ databases">
        <authorList>
            <person name="de Groot N.N."/>
        </authorList>
    </citation>
    <scope>NUCLEOTIDE SEQUENCE [LARGE SCALE GENOMIC DNA]</scope>
    <source>
        <strain evidence="2">1</strain>
    </source>
</reference>
<gene>
    <name evidence="2" type="ORF">NSMM_370021</name>
</gene>
<evidence type="ECO:0000313" key="2">
    <source>
        <dbReference type="EMBL" id="SCZ85242.1"/>
    </source>
</evidence>
<dbReference type="RefSeq" id="WP_090285359.1">
    <property type="nucleotide sequence ID" value="NZ_FMWO01000044.1"/>
</dbReference>
<feature type="domain" description="Ice-binding protein C-terminal" evidence="1">
    <location>
        <begin position="253"/>
        <end position="275"/>
    </location>
</feature>
<dbReference type="OrthoDB" id="8566404at2"/>
<protein>
    <recommendedName>
        <fullName evidence="1">Ice-binding protein C-terminal domain-containing protein</fullName>
    </recommendedName>
</protein>
<name>A0A1G5SDM8_9PROT</name>
<sequence>MNIQSRLNKLFVISGMVIGMGSITHANAFILNTFNLDLNGAGMTISGLDSTPDGFFSVTLELSTPFGNSSINTIGSLTGMSAGNSATANSLVVNGAIGLDNPLVAGLEFERNYANRTAFSGTITSTLNSLTGAIPSTLDSSSASFSGSITDVYNGTFSDFPLLGITGPGAGSVTTAFSFNGLTDILTLDITESTTSGPNLEAALSSLDGFGGGPTDGSVSAIVYAGNNISVNQDVITSNGSFVITEQVSDQVVPEPASLALIGLGVLGMGAVRRRKSTQKK</sequence>
<dbReference type="NCBIfam" id="TIGR02595">
    <property type="entry name" value="PEP_CTERM"/>
    <property type="match status" value="1"/>
</dbReference>
<evidence type="ECO:0000259" key="1">
    <source>
        <dbReference type="Pfam" id="PF07589"/>
    </source>
</evidence>
<dbReference type="InterPro" id="IPR013424">
    <property type="entry name" value="Ice-binding_C"/>
</dbReference>
<dbReference type="Pfam" id="PF07589">
    <property type="entry name" value="PEP-CTERM"/>
    <property type="match status" value="1"/>
</dbReference>
<dbReference type="EMBL" id="FMWO01000044">
    <property type="protein sequence ID" value="SCZ85242.1"/>
    <property type="molecule type" value="Genomic_DNA"/>
</dbReference>
<proteinExistence type="predicted"/>